<dbReference type="Pfam" id="PF16652">
    <property type="entry name" value="PH_13"/>
    <property type="match status" value="1"/>
</dbReference>
<keyword evidence="14" id="KW-1185">Reference proteome</keyword>
<dbReference type="Pfam" id="PF00018">
    <property type="entry name" value="SH3_1"/>
    <property type="match status" value="2"/>
</dbReference>
<dbReference type="GO" id="GO:0005737">
    <property type="term" value="C:cytoplasm"/>
    <property type="evidence" value="ECO:0007669"/>
    <property type="project" value="UniProtKB-SubCell"/>
</dbReference>
<dbReference type="EMBL" id="CAJFCV020000004">
    <property type="protein sequence ID" value="CAG9116977.1"/>
    <property type="molecule type" value="Genomic_DNA"/>
</dbReference>
<dbReference type="Pfam" id="PF00621">
    <property type="entry name" value="RhoGEF"/>
    <property type="match status" value="1"/>
</dbReference>
<dbReference type="GO" id="GO:0035025">
    <property type="term" value="P:positive regulation of Rho protein signal transduction"/>
    <property type="evidence" value="ECO:0007669"/>
    <property type="project" value="TreeGrafter"/>
</dbReference>
<keyword evidence="3" id="KW-0963">Cytoplasm</keyword>
<evidence type="ECO:0000259" key="8">
    <source>
        <dbReference type="PROSITE" id="PS50003"/>
    </source>
</evidence>
<dbReference type="CDD" id="cd00160">
    <property type="entry name" value="RhoGEF"/>
    <property type="match status" value="1"/>
</dbReference>
<name>A0A1I7S4D3_BURXY</name>
<evidence type="ECO:0000256" key="1">
    <source>
        <dbReference type="ARBA" id="ARBA00004496"/>
    </source>
</evidence>
<reference evidence="12" key="2">
    <citation type="submission" date="2020-09" db="EMBL/GenBank/DDBJ databases">
        <authorList>
            <person name="Kikuchi T."/>
        </authorList>
    </citation>
    <scope>NUCLEOTIDE SEQUENCE</scope>
    <source>
        <strain evidence="12">Ka4C1</strain>
    </source>
</reference>
<dbReference type="InterPro" id="IPR001452">
    <property type="entry name" value="SH3_domain"/>
</dbReference>
<dbReference type="EMBL" id="CAJFDI010000004">
    <property type="protein sequence ID" value="CAD5227122.1"/>
    <property type="molecule type" value="Genomic_DNA"/>
</dbReference>
<evidence type="ECO:0000256" key="5">
    <source>
        <dbReference type="PROSITE-ProRule" id="PRU00192"/>
    </source>
</evidence>
<dbReference type="InterPro" id="IPR000219">
    <property type="entry name" value="DH_dom"/>
</dbReference>
<evidence type="ECO:0000256" key="6">
    <source>
        <dbReference type="SAM" id="MobiDB-lite"/>
    </source>
</evidence>
<evidence type="ECO:0000313" key="14">
    <source>
        <dbReference type="Proteomes" id="UP000659654"/>
    </source>
</evidence>
<dbReference type="Gene3D" id="1.10.287.1490">
    <property type="match status" value="1"/>
</dbReference>
<dbReference type="SMART" id="SM00233">
    <property type="entry name" value="PH"/>
    <property type="match status" value="1"/>
</dbReference>
<dbReference type="SMART" id="SM00027">
    <property type="entry name" value="EH"/>
    <property type="match status" value="2"/>
</dbReference>
<dbReference type="PROSITE" id="PS50222">
    <property type="entry name" value="EF_HAND_2"/>
    <property type="match status" value="1"/>
</dbReference>
<dbReference type="PROSITE" id="PS50010">
    <property type="entry name" value="DH_2"/>
    <property type="match status" value="1"/>
</dbReference>
<dbReference type="InterPro" id="IPR018247">
    <property type="entry name" value="EF_Hand_1_Ca_BS"/>
</dbReference>
<dbReference type="CDD" id="cd11837">
    <property type="entry name" value="SH3_Intersectin_2"/>
    <property type="match status" value="1"/>
</dbReference>
<evidence type="ECO:0000313" key="12">
    <source>
        <dbReference type="EMBL" id="CAD5227122.1"/>
    </source>
</evidence>
<feature type="compositionally biased region" description="Polar residues" evidence="6">
    <location>
        <begin position="708"/>
        <end position="722"/>
    </location>
</feature>
<dbReference type="eggNOG" id="KOG4305">
    <property type="taxonomic scope" value="Eukaryota"/>
</dbReference>
<evidence type="ECO:0000313" key="15">
    <source>
        <dbReference type="WBParaSite" id="BXY_0786600.1"/>
    </source>
</evidence>
<feature type="domain" description="SH3" evidence="7">
    <location>
        <begin position="879"/>
        <end position="937"/>
    </location>
</feature>
<dbReference type="GO" id="GO:0005085">
    <property type="term" value="F:guanyl-nucleotide exchange factor activity"/>
    <property type="evidence" value="ECO:0007669"/>
    <property type="project" value="InterPro"/>
</dbReference>
<dbReference type="InterPro" id="IPR036028">
    <property type="entry name" value="SH3-like_dom_sf"/>
</dbReference>
<proteinExistence type="predicted"/>
<dbReference type="Pfam" id="PF07653">
    <property type="entry name" value="SH3_2"/>
    <property type="match status" value="1"/>
</dbReference>
<dbReference type="PROSITE" id="PS50003">
    <property type="entry name" value="PH_DOMAIN"/>
    <property type="match status" value="1"/>
</dbReference>
<dbReference type="SUPFAM" id="SSF50729">
    <property type="entry name" value="PH domain-like"/>
    <property type="match status" value="1"/>
</dbReference>
<feature type="domain" description="EF-hand" evidence="11">
    <location>
        <begin position="43"/>
        <end position="78"/>
    </location>
</feature>
<dbReference type="PROSITE" id="PS50031">
    <property type="entry name" value="EH"/>
    <property type="match status" value="2"/>
</dbReference>
<dbReference type="SUPFAM" id="SSF47473">
    <property type="entry name" value="EF-hand"/>
    <property type="match status" value="2"/>
</dbReference>
<feature type="compositionally biased region" description="Polar residues" evidence="6">
    <location>
        <begin position="630"/>
        <end position="643"/>
    </location>
</feature>
<dbReference type="PRINTS" id="PR00452">
    <property type="entry name" value="SH3DOMAIN"/>
</dbReference>
<dbReference type="Gene3D" id="1.10.238.10">
    <property type="entry name" value="EF-hand"/>
    <property type="match status" value="2"/>
</dbReference>
<evidence type="ECO:0000256" key="3">
    <source>
        <dbReference type="ARBA" id="ARBA00022490"/>
    </source>
</evidence>
<dbReference type="PANTHER" id="PTHR46006:SF6">
    <property type="entry name" value="INTERSECTIN-2 ISOFORM X1"/>
    <property type="match status" value="1"/>
</dbReference>
<dbReference type="Proteomes" id="UP000582659">
    <property type="component" value="Unassembled WGS sequence"/>
</dbReference>
<dbReference type="Pfam" id="PF14604">
    <property type="entry name" value="SH3_9"/>
    <property type="match status" value="2"/>
</dbReference>
<dbReference type="SMART" id="SM00325">
    <property type="entry name" value="RhoGEF"/>
    <property type="match status" value="1"/>
</dbReference>
<dbReference type="Proteomes" id="UP000095284">
    <property type="component" value="Unplaced"/>
</dbReference>
<feature type="region of interest" description="Disordered" evidence="6">
    <location>
        <begin position="233"/>
        <end position="274"/>
    </location>
</feature>
<dbReference type="InterPro" id="IPR011992">
    <property type="entry name" value="EF-hand-dom_pair"/>
</dbReference>
<dbReference type="InterPro" id="IPR001849">
    <property type="entry name" value="PH_domain"/>
</dbReference>
<feature type="region of interest" description="Disordered" evidence="6">
    <location>
        <begin position="747"/>
        <end position="771"/>
    </location>
</feature>
<feature type="region of interest" description="Disordered" evidence="6">
    <location>
        <begin position="843"/>
        <end position="877"/>
    </location>
</feature>
<dbReference type="CDD" id="cd00052">
    <property type="entry name" value="EH"/>
    <property type="match status" value="2"/>
</dbReference>
<feature type="domain" description="DH" evidence="9">
    <location>
        <begin position="1098"/>
        <end position="1271"/>
    </location>
</feature>
<dbReference type="WBParaSite" id="BXY_0786600.1">
    <property type="protein sequence ID" value="BXY_0786600.1"/>
    <property type="gene ID" value="BXY_0786600"/>
</dbReference>
<evidence type="ECO:0000259" key="11">
    <source>
        <dbReference type="PROSITE" id="PS50222"/>
    </source>
</evidence>
<evidence type="ECO:0000259" key="9">
    <source>
        <dbReference type="PROSITE" id="PS50010"/>
    </source>
</evidence>
<keyword evidence="4" id="KW-0106">Calcium</keyword>
<reference evidence="15" key="1">
    <citation type="submission" date="2016-11" db="UniProtKB">
        <authorList>
            <consortium name="WormBaseParasite"/>
        </authorList>
    </citation>
    <scope>IDENTIFICATION</scope>
</reference>
<dbReference type="Proteomes" id="UP000659654">
    <property type="component" value="Unassembled WGS sequence"/>
</dbReference>
<dbReference type="InterPro" id="IPR000261">
    <property type="entry name" value="EH_dom"/>
</dbReference>
<dbReference type="SMR" id="A0A1I7S4D3"/>
<feature type="region of interest" description="Disordered" evidence="6">
    <location>
        <begin position="291"/>
        <end position="313"/>
    </location>
</feature>
<dbReference type="CDD" id="cd11836">
    <property type="entry name" value="SH3_Intersectin_1"/>
    <property type="match status" value="1"/>
</dbReference>
<dbReference type="PROSITE" id="PS00018">
    <property type="entry name" value="EF_HAND_1"/>
    <property type="match status" value="1"/>
</dbReference>
<evidence type="ECO:0000259" key="7">
    <source>
        <dbReference type="PROSITE" id="PS50002"/>
    </source>
</evidence>
<comment type="subcellular location">
    <subcellularLocation>
        <location evidence="1">Cytoplasm</location>
    </subcellularLocation>
</comment>
<dbReference type="SMART" id="SM00326">
    <property type="entry name" value="SH3"/>
    <property type="match status" value="5"/>
</dbReference>
<dbReference type="CDD" id="cd00174">
    <property type="entry name" value="SH3"/>
    <property type="match status" value="1"/>
</dbReference>
<dbReference type="SUPFAM" id="SSF48065">
    <property type="entry name" value="DBL homology domain (DH-domain)"/>
    <property type="match status" value="1"/>
</dbReference>
<dbReference type="Gene3D" id="2.30.30.40">
    <property type="entry name" value="SH3 Domains"/>
    <property type="match status" value="5"/>
</dbReference>
<dbReference type="PROSITE" id="PS50002">
    <property type="entry name" value="SH3"/>
    <property type="match status" value="5"/>
</dbReference>
<sequence length="1565" mass="176715">MNNPWVVTSLEFQQNEIQFITLKPTDGFLNGEQARGFMLKSGLPPNVLAQVWNLADMNKDGRLDKIEFAVAVKLIRNALSGLPLPNILPDSMKVIQQAPPQAFVRPPAYGMPQMPQPYMGGPPPQPPTQIQPEFKMGTKELGDWTMPHSTKLKYSQRFNQLDRERKDYLTGQQVRGVMGESQLPAPILGQIWNLADNNKEGYLTIEKFCVAMFLIDQVKAGYALPPKLPPELDTFASRPKTESPAITPGEDPPQKTPTLKTFEDKRRDNLDKGEAELERRRQILREEEERRRMEIERKERAEAERREQERLEQERIRQAELEVQRQREKELEEQRAAEEAKLRAEREEQRRKADEERMKLLEQRHVKDLETQLQAEKEKTAQIQQRHKTMTFQLQGLEEKAAQLTLDSNASRDEIIAITSEIEAMRGQRDQKVAKIQELQAKNQQLAVQCERVSHSNLQLQTECQKSLSRGKEIEQIRNLIEERKNQIKNAQNEIQDSTQRLENQKKLVNEKKPEFDAGEERLKKIGDVYREMLEKFVAKQTELHKKVSEKRRAQVPPMSAAFNSNSNNFNTNFNSTNDAFGSNAFGTGDGFNAFPKQNDLYEAPPDANAFPTSFNDPFAPKQGDPFAPSGQTTHASPQNSSDKPPVKYRALYEFVARSDDELSLQPGDTILVFEGHASEPGWLAGQIKEKVGWFPASFAEPIAKKTSPIQNSTSASPSTEPLASIKEEPTEKDFNTDFSSAFAAGTPVAQPPSTMYDAPPGDIPSPVKPAPASVATSNDVVIAVGVAQFPWKARYDSELSFAKGDTIEILEKTEMRWRGRVQGKNDTNGWFPKSYVKLNENVPSKQSSVESNRQLSSHVTPSNSQQAIAPTSQPVSSPSGQWFVALYQFDAVESTDLSLKIGERIFVTEQEGEWWKGTANGRTGIFPANYVEKADSAPALPTSTVSASGDSTEMDRKAKVIAAFEATAENQISLHVGDQVQIKNTTPGGWWEGNVIGKEDKVGWFPGNYVQLISAASTPIGAKLADAAFDYEAQHADELSFKSGDVIEVTEQTDSEWWKGRKQGTTGESLLFPSNFVQLRNVTDAPSVTPFSKSSSQSDAVRRELIETENRFAEDLLMVRNVFMKPLATVLNEDELNKLFLNWNDLIKLSKKIYSGLQKRPPGELFCRRIDALEEFVTFCEGQQSAIDYLNHLETSNEKFRKCHLKCQEHEAVRGVSLSYYLLIPMSRITRYPLIFEKLLKETNPKDPDYEALHNAHQLLQALCARVNNAISEMQNTNMLYWSQRNIKVGNIHLEFTSETRELGPRKFLQSGIVNKNKSNKMLVALLYNDMLVLTTSDEGISKPEDFKISPSDDVRLTLYKTPFVLKNLQVEASLLDSNVFEIRNLELTVQLRAKSSNEKMFWVNQIRKAIDDYDVNSQLTLAKTSKSPTNFGQTSAGTLSVELVSLSRTDILNKPLVISLDLEQLERPLRSQITPSSSTNSLLKLDMNLMSLKQHLELTVAIFQPYRPDRKVGQVTEDIMQLVRIAAHHRGPIVRKLDLEKSDLTGRKCEAVIKFVVNIREQL</sequence>
<dbReference type="GO" id="GO:0005509">
    <property type="term" value="F:calcium ion binding"/>
    <property type="evidence" value="ECO:0007669"/>
    <property type="project" value="InterPro"/>
</dbReference>
<dbReference type="InterPro" id="IPR011993">
    <property type="entry name" value="PH-like_dom_sf"/>
</dbReference>
<dbReference type="InterPro" id="IPR035899">
    <property type="entry name" value="DBL_dom_sf"/>
</dbReference>
<feature type="region of interest" description="Disordered" evidence="6">
    <location>
        <begin position="601"/>
        <end position="646"/>
    </location>
</feature>
<dbReference type="OrthoDB" id="2015333at2759"/>
<evidence type="ECO:0000256" key="2">
    <source>
        <dbReference type="ARBA" id="ARBA00022443"/>
    </source>
</evidence>
<feature type="domain" description="PH" evidence="8">
    <location>
        <begin position="1308"/>
        <end position="1413"/>
    </location>
</feature>
<feature type="domain" description="EH" evidence="10">
    <location>
        <begin position="150"/>
        <end position="232"/>
    </location>
</feature>
<dbReference type="InterPro" id="IPR051480">
    <property type="entry name" value="Endocytic_GEF_Adapter"/>
</dbReference>
<feature type="compositionally biased region" description="Basic and acidic residues" evidence="6">
    <location>
        <begin position="261"/>
        <end position="274"/>
    </location>
</feature>
<feature type="domain" description="SH3" evidence="7">
    <location>
        <begin position="954"/>
        <end position="1016"/>
    </location>
</feature>
<feature type="domain" description="EH" evidence="10">
    <location>
        <begin position="21"/>
        <end position="92"/>
    </location>
</feature>
<organism evidence="13 15">
    <name type="scientific">Bursaphelenchus xylophilus</name>
    <name type="common">Pinewood nematode worm</name>
    <name type="synonym">Aphelenchoides xylophilus</name>
    <dbReference type="NCBI Taxonomy" id="6326"/>
    <lineage>
        <taxon>Eukaryota</taxon>
        <taxon>Metazoa</taxon>
        <taxon>Ecdysozoa</taxon>
        <taxon>Nematoda</taxon>
        <taxon>Chromadorea</taxon>
        <taxon>Rhabditida</taxon>
        <taxon>Tylenchina</taxon>
        <taxon>Tylenchomorpha</taxon>
        <taxon>Aphelenchoidea</taxon>
        <taxon>Aphelenchoididae</taxon>
        <taxon>Bursaphelenchus</taxon>
    </lineage>
</organism>
<evidence type="ECO:0000256" key="4">
    <source>
        <dbReference type="ARBA" id="ARBA00022837"/>
    </source>
</evidence>
<keyword evidence="2 5" id="KW-0728">SH3 domain</keyword>
<dbReference type="eggNOG" id="KOG1029">
    <property type="taxonomic scope" value="Eukaryota"/>
</dbReference>
<feature type="region of interest" description="Disordered" evidence="6">
    <location>
        <begin position="706"/>
        <end position="726"/>
    </location>
</feature>
<dbReference type="SUPFAM" id="SSF50044">
    <property type="entry name" value="SH3-domain"/>
    <property type="match status" value="5"/>
</dbReference>
<evidence type="ECO:0000259" key="10">
    <source>
        <dbReference type="PROSITE" id="PS50031"/>
    </source>
</evidence>
<feature type="domain" description="SH3" evidence="7">
    <location>
        <begin position="644"/>
        <end position="705"/>
    </location>
</feature>
<dbReference type="Gene3D" id="2.30.29.30">
    <property type="entry name" value="Pleckstrin-homology domain (PH domain)/Phosphotyrosine-binding domain (PTB)"/>
    <property type="match status" value="1"/>
</dbReference>
<dbReference type="Pfam" id="PF12763">
    <property type="entry name" value="EH"/>
    <property type="match status" value="2"/>
</dbReference>
<feature type="domain" description="SH3" evidence="7">
    <location>
        <begin position="1021"/>
        <end position="1083"/>
    </location>
</feature>
<feature type="domain" description="SH3" evidence="7">
    <location>
        <begin position="781"/>
        <end position="842"/>
    </location>
</feature>
<dbReference type="PANTHER" id="PTHR46006">
    <property type="entry name" value="RHO GUANINE NUCLEOTIDE EXCHANGE FACTOR AT 64C, ISOFORM A"/>
    <property type="match status" value="1"/>
</dbReference>
<evidence type="ECO:0000313" key="13">
    <source>
        <dbReference type="Proteomes" id="UP000095284"/>
    </source>
</evidence>
<dbReference type="InterPro" id="IPR002048">
    <property type="entry name" value="EF_hand_dom"/>
</dbReference>
<dbReference type="Gene3D" id="1.20.900.10">
    <property type="entry name" value="Dbl homology (DH) domain"/>
    <property type="match status" value="1"/>
</dbReference>
<protein>
    <submittedName>
        <fullName evidence="12">(pine wood nematode) hypothetical protein</fullName>
    </submittedName>
</protein>
<gene>
    <name evidence="12" type="ORF">BXYJ_LOCUS9667</name>
</gene>
<accession>A0A1I7S4D3</accession>
<dbReference type="SMART" id="SM00054">
    <property type="entry name" value="EFh"/>
    <property type="match status" value="2"/>
</dbReference>